<name>A0A099KJF5_COLPS</name>
<proteinExistence type="predicted"/>
<dbReference type="SUPFAM" id="SSF51206">
    <property type="entry name" value="cAMP-binding domain-like"/>
    <property type="match status" value="1"/>
</dbReference>
<dbReference type="EMBL" id="JQEC01000047">
    <property type="protein sequence ID" value="KGJ90390.1"/>
    <property type="molecule type" value="Genomic_DNA"/>
</dbReference>
<organism evidence="1 2">
    <name type="scientific">Colwellia psychrerythraea</name>
    <name type="common">Vibrio psychroerythus</name>
    <dbReference type="NCBI Taxonomy" id="28229"/>
    <lineage>
        <taxon>Bacteria</taxon>
        <taxon>Pseudomonadati</taxon>
        <taxon>Pseudomonadota</taxon>
        <taxon>Gammaproteobacteria</taxon>
        <taxon>Alteromonadales</taxon>
        <taxon>Colwelliaceae</taxon>
        <taxon>Colwellia</taxon>
    </lineage>
</organism>
<dbReference type="OrthoDB" id="9798104at2"/>
<gene>
    <name evidence="1" type="ORF">GAB14E_3633</name>
</gene>
<dbReference type="Proteomes" id="UP000029868">
    <property type="component" value="Unassembled WGS sequence"/>
</dbReference>
<comment type="caution">
    <text evidence="1">The sequence shown here is derived from an EMBL/GenBank/DDBJ whole genome shotgun (WGS) entry which is preliminary data.</text>
</comment>
<evidence type="ECO:0000313" key="2">
    <source>
        <dbReference type="Proteomes" id="UP000029868"/>
    </source>
</evidence>
<protein>
    <submittedName>
        <fullName evidence="1">Putative transcriptional regulator, Crp/Fnr family</fullName>
    </submittedName>
</protein>
<dbReference type="InterPro" id="IPR014710">
    <property type="entry name" value="RmlC-like_jellyroll"/>
</dbReference>
<dbReference type="InterPro" id="IPR018490">
    <property type="entry name" value="cNMP-bd_dom_sf"/>
</dbReference>
<dbReference type="PATRIC" id="fig|28229.3.peg.3554"/>
<dbReference type="AlphaFoldDB" id="A0A099KJF5"/>
<accession>A0A099KJF5</accession>
<sequence>MHSQTFNFFFKFFKNLDVETETIEKAGSKLKLMELESSQVLLHQGESQLYGYLIISGVLRACYFSDIGSERCKEYYFQGEMSFLYSAWLTNSPANYQIDTLKPSKVIRIPLEILNSKGWQSAKLNLLKQQLLYKEEKEVFLLLKNPEERYLHMVKYSPIWLGRLNDVQLSAYIGISPISLSRIKSRIKKTSKEFKNLT</sequence>
<dbReference type="Gene3D" id="2.60.120.10">
    <property type="entry name" value="Jelly Rolls"/>
    <property type="match status" value="1"/>
</dbReference>
<evidence type="ECO:0000313" key="1">
    <source>
        <dbReference type="EMBL" id="KGJ90390.1"/>
    </source>
</evidence>
<dbReference type="RefSeq" id="WP_033083543.1">
    <property type="nucleotide sequence ID" value="NZ_JQEC01000047.1"/>
</dbReference>
<reference evidence="1 2" key="1">
    <citation type="submission" date="2014-08" db="EMBL/GenBank/DDBJ databases">
        <title>Genomic and Phenotypic Diversity of Colwellia psychrerythraea strains from Disparate Marine Basins.</title>
        <authorList>
            <person name="Techtmann S.M."/>
            <person name="Stelling S.C."/>
            <person name="Utturkar S.M."/>
            <person name="Alshibli N."/>
            <person name="Harris A."/>
            <person name="Brown S.D."/>
            <person name="Hazen T.C."/>
        </authorList>
    </citation>
    <scope>NUCLEOTIDE SEQUENCE [LARGE SCALE GENOMIC DNA]</scope>
    <source>
        <strain evidence="1 2">GAB14E</strain>
    </source>
</reference>